<keyword evidence="3" id="KW-1003">Cell membrane</keyword>
<keyword evidence="7" id="KW-0813">Transport</keyword>
<sequence length="187" mass="21418">MHNSLHSYGRKSLTPKTKKLIPFVDVTAMVNLSFLLILFFMLQSFIQKPQALDLELPDKNSVTCGGSNIISYIEGWRTITIILGKNNEVITYQGQINDPIEFPKRFKLDSESFKTYLLQKGNEFCSRVNNPIKEKLFINLKPSDYSKYSDLVTTIDLINTVIQTNYSINELNKLENKMVVQNAKTSL</sequence>
<feature type="transmembrane region" description="Helical" evidence="8">
    <location>
        <begin position="20"/>
        <end position="42"/>
    </location>
</feature>
<evidence type="ECO:0000256" key="2">
    <source>
        <dbReference type="ARBA" id="ARBA00005811"/>
    </source>
</evidence>
<evidence type="ECO:0000313" key="9">
    <source>
        <dbReference type="EMBL" id="CCG54208.1"/>
    </source>
</evidence>
<dbReference type="PATRIC" id="fig|1094466.5.peg.2244"/>
<keyword evidence="4 7" id="KW-0812">Transmembrane</keyword>
<comment type="similarity">
    <text evidence="2 7">Belongs to the ExbD/TolR family.</text>
</comment>
<evidence type="ECO:0000256" key="8">
    <source>
        <dbReference type="SAM" id="Phobius"/>
    </source>
</evidence>
<dbReference type="AlphaFoldDB" id="H8XPZ2"/>
<dbReference type="GO" id="GO:0022857">
    <property type="term" value="F:transmembrane transporter activity"/>
    <property type="evidence" value="ECO:0007669"/>
    <property type="project" value="InterPro"/>
</dbReference>
<accession>H8XPZ2</accession>
<evidence type="ECO:0000256" key="6">
    <source>
        <dbReference type="ARBA" id="ARBA00023136"/>
    </source>
</evidence>
<dbReference type="STRING" id="1094466.KQS_11455"/>
<dbReference type="Proteomes" id="UP000007599">
    <property type="component" value="Chromosome I"/>
</dbReference>
<reference evidence="9 10" key="1">
    <citation type="journal article" date="2012" name="J. Bacteriol.">
        <title>Complete Genome Sequence of Flavobacterium indicum GPSTA100-9T, Isolated from Warm Spring Water.</title>
        <authorList>
            <person name="Barbier P."/>
            <person name="Houel A."/>
            <person name="Loux V."/>
            <person name="Poulain J."/>
            <person name="Bernardet J.F."/>
            <person name="Touchon M."/>
            <person name="Duchaud E."/>
        </authorList>
    </citation>
    <scope>NUCLEOTIDE SEQUENCE [LARGE SCALE GENOMIC DNA]</scope>
    <source>
        <strain evidence="10">DSM 17447 / CIP 109464 / GPTSA100-9</strain>
    </source>
</reference>
<dbReference type="GO" id="GO:0005886">
    <property type="term" value="C:plasma membrane"/>
    <property type="evidence" value="ECO:0007669"/>
    <property type="project" value="UniProtKB-SubCell"/>
</dbReference>
<gene>
    <name evidence="9" type="ordered locus">KQS_11455</name>
</gene>
<keyword evidence="10" id="KW-1185">Reference proteome</keyword>
<reference evidence="10" key="2">
    <citation type="submission" date="2012-03" db="EMBL/GenBank/DDBJ databases">
        <title>Complete genome sequence of Flavobacterium indicum GPTSA100-9T, isolated from warm spring water.</title>
        <authorList>
            <person name="Barbier P."/>
            <person name="Houel A."/>
            <person name="Loux V."/>
            <person name="Poulain J."/>
            <person name="Bernardet J.-F."/>
            <person name="Touchon M."/>
            <person name="Duchaud E."/>
        </authorList>
    </citation>
    <scope>NUCLEOTIDE SEQUENCE [LARGE SCALE GENOMIC DNA]</scope>
    <source>
        <strain evidence="10">DSM 17447 / CIP 109464 / GPTSA100-9</strain>
    </source>
</reference>
<dbReference type="OrthoDB" id="952702at2"/>
<proteinExistence type="inferred from homology"/>
<dbReference type="KEGG" id="fin:KQS_11455"/>
<keyword evidence="7" id="KW-0653">Protein transport</keyword>
<organism evidence="9 10">
    <name type="scientific">Flavobacterium indicum (strain DSM 17447 / CIP 109464 / GPTSA100-9)</name>
    <dbReference type="NCBI Taxonomy" id="1094466"/>
    <lineage>
        <taxon>Bacteria</taxon>
        <taxon>Pseudomonadati</taxon>
        <taxon>Bacteroidota</taxon>
        <taxon>Flavobacteriia</taxon>
        <taxon>Flavobacteriales</taxon>
        <taxon>Flavobacteriaceae</taxon>
        <taxon>Flavobacterium</taxon>
    </lineage>
</organism>
<evidence type="ECO:0000256" key="5">
    <source>
        <dbReference type="ARBA" id="ARBA00022989"/>
    </source>
</evidence>
<evidence type="ECO:0000313" key="10">
    <source>
        <dbReference type="Proteomes" id="UP000007599"/>
    </source>
</evidence>
<keyword evidence="6 8" id="KW-0472">Membrane</keyword>
<dbReference type="EMBL" id="HE774682">
    <property type="protein sequence ID" value="CCG54208.1"/>
    <property type="molecule type" value="Genomic_DNA"/>
</dbReference>
<evidence type="ECO:0000256" key="7">
    <source>
        <dbReference type="RuleBase" id="RU003879"/>
    </source>
</evidence>
<keyword evidence="5 8" id="KW-1133">Transmembrane helix</keyword>
<protein>
    <submittedName>
        <fullName evidence="9">Biopolymer transport ExbD_like protein</fullName>
    </submittedName>
</protein>
<comment type="subcellular location">
    <subcellularLocation>
        <location evidence="1">Cell membrane</location>
        <topology evidence="1">Single-pass membrane protein</topology>
    </subcellularLocation>
    <subcellularLocation>
        <location evidence="7">Cell membrane</location>
        <topology evidence="7">Single-pass type II membrane protein</topology>
    </subcellularLocation>
</comment>
<dbReference type="Pfam" id="PF02472">
    <property type="entry name" value="ExbD"/>
    <property type="match status" value="1"/>
</dbReference>
<name>H8XPZ2_FLAIG</name>
<evidence type="ECO:0000256" key="3">
    <source>
        <dbReference type="ARBA" id="ARBA00022475"/>
    </source>
</evidence>
<dbReference type="GO" id="GO:0015031">
    <property type="term" value="P:protein transport"/>
    <property type="evidence" value="ECO:0007669"/>
    <property type="project" value="UniProtKB-KW"/>
</dbReference>
<evidence type="ECO:0000256" key="4">
    <source>
        <dbReference type="ARBA" id="ARBA00022692"/>
    </source>
</evidence>
<dbReference type="HOGENOM" id="CLU_085305_0_0_10"/>
<dbReference type="RefSeq" id="WP_014389326.1">
    <property type="nucleotide sequence ID" value="NC_017025.1"/>
</dbReference>
<dbReference type="eggNOG" id="COG0848">
    <property type="taxonomic scope" value="Bacteria"/>
</dbReference>
<evidence type="ECO:0000256" key="1">
    <source>
        <dbReference type="ARBA" id="ARBA00004162"/>
    </source>
</evidence>
<dbReference type="InterPro" id="IPR003400">
    <property type="entry name" value="ExbD"/>
</dbReference>